<proteinExistence type="predicted"/>
<keyword evidence="2" id="KW-0614">Plasmid</keyword>
<sequence length="109" mass="11456">MSILIAQYKYYSYDNFNHTISGWSVFTMGWIGVAILGLTIGIVANAVGAHGRRQTTINLIAGLFGVLGGQLSFGWFGPTVAGMTLLPVVSGAMILIVIGTVAAQALQPQ</sequence>
<dbReference type="EMBL" id="AP014682">
    <property type="protein sequence ID" value="BAP86918.1"/>
    <property type="molecule type" value="Genomic_DNA"/>
</dbReference>
<reference evidence="2 3" key="1">
    <citation type="submission" date="2014-11" db="EMBL/GenBank/DDBJ databases">
        <title>Complete genome sequence and analysis of Lactobacillus hokkaidonensis LOOC260T.</title>
        <authorList>
            <person name="Tanizawa Y."/>
            <person name="Tohno M."/>
            <person name="Kaminuma E."/>
            <person name="Nakamura Y."/>
            <person name="Arita M."/>
        </authorList>
    </citation>
    <scope>NUCLEOTIDE SEQUENCE [LARGE SCALE GENOMIC DNA]</scope>
    <source>
        <strain evidence="2 3">LOOC260</strain>
        <plasmid evidence="3">pLOOC260-2 DNA</plasmid>
    </source>
</reference>
<accession>A0A0A1H103</accession>
<dbReference type="KEGG" id="lho:LOOC260_300450"/>
<geneLocation type="plasmid" evidence="3">
    <name>pLOOC260-2 DNA</name>
</geneLocation>
<keyword evidence="1" id="KW-0472">Membrane</keyword>
<evidence type="ECO:0000313" key="2">
    <source>
        <dbReference type="EMBL" id="BAP86918.1"/>
    </source>
</evidence>
<feature type="transmembrane region" description="Helical" evidence="1">
    <location>
        <begin position="83"/>
        <end position="106"/>
    </location>
</feature>
<keyword evidence="1" id="KW-0812">Transmembrane</keyword>
<dbReference type="HOGENOM" id="CLU_160040_4_1_9"/>
<keyword evidence="1" id="KW-1133">Transmembrane helix</keyword>
<organism evidence="2 3">
    <name type="scientific">Paucilactobacillus hokkaidonensis JCM 18461</name>
    <dbReference type="NCBI Taxonomy" id="1291742"/>
    <lineage>
        <taxon>Bacteria</taxon>
        <taxon>Bacillati</taxon>
        <taxon>Bacillota</taxon>
        <taxon>Bacilli</taxon>
        <taxon>Lactobacillales</taxon>
        <taxon>Lactobacillaceae</taxon>
        <taxon>Paucilactobacillus</taxon>
    </lineage>
</organism>
<gene>
    <name evidence="2" type="ORF">LOOC260_300450</name>
</gene>
<feature type="transmembrane region" description="Helical" evidence="1">
    <location>
        <begin position="20"/>
        <end position="44"/>
    </location>
</feature>
<evidence type="ECO:0000313" key="3">
    <source>
        <dbReference type="Proteomes" id="UP000031620"/>
    </source>
</evidence>
<dbReference type="AlphaFoldDB" id="A0A0A1H103"/>
<protein>
    <submittedName>
        <fullName evidence="2">Membrane protein</fullName>
    </submittedName>
</protein>
<dbReference type="Proteomes" id="UP000031620">
    <property type="component" value="Plasmid pLOOC260-2"/>
</dbReference>
<feature type="transmembrane region" description="Helical" evidence="1">
    <location>
        <begin position="56"/>
        <end position="77"/>
    </location>
</feature>
<evidence type="ECO:0000256" key="1">
    <source>
        <dbReference type="SAM" id="Phobius"/>
    </source>
</evidence>
<name>A0A0A1H103_9LACO</name>